<dbReference type="PANTHER" id="PTHR23424">
    <property type="entry name" value="SERUM AMYLOID A"/>
    <property type="match status" value="1"/>
</dbReference>
<feature type="region of interest" description="Disordered" evidence="4">
    <location>
        <begin position="587"/>
        <end position="613"/>
    </location>
</feature>
<feature type="region of interest" description="Disordered" evidence="4">
    <location>
        <begin position="228"/>
        <end position="346"/>
    </location>
</feature>
<keyword evidence="2" id="KW-0539">Nucleus</keyword>
<dbReference type="InterPro" id="IPR052464">
    <property type="entry name" value="Synovial_Prolif_Regulator"/>
</dbReference>
<feature type="compositionally biased region" description="Low complexity" evidence="4">
    <location>
        <begin position="237"/>
        <end position="263"/>
    </location>
</feature>
<name>A0A226DPQ0_FOLCA</name>
<evidence type="ECO:0000256" key="2">
    <source>
        <dbReference type="ARBA" id="ARBA00023242"/>
    </source>
</evidence>
<feature type="region of interest" description="Disordered" evidence="4">
    <location>
        <begin position="51"/>
        <end position="90"/>
    </location>
</feature>
<evidence type="ECO:0000313" key="5">
    <source>
        <dbReference type="EMBL" id="OXA46824.1"/>
    </source>
</evidence>
<evidence type="ECO:0000256" key="1">
    <source>
        <dbReference type="ARBA" id="ARBA00004123"/>
    </source>
</evidence>
<feature type="region of interest" description="Disordered" evidence="4">
    <location>
        <begin position="656"/>
        <end position="679"/>
    </location>
</feature>
<comment type="subcellular location">
    <subcellularLocation>
        <location evidence="1">Nucleus</location>
    </subcellularLocation>
</comment>
<dbReference type="OrthoDB" id="2156856at2759"/>
<proteinExistence type="inferred from homology"/>
<dbReference type="GO" id="GO:0005654">
    <property type="term" value="C:nucleoplasm"/>
    <property type="evidence" value="ECO:0007669"/>
    <property type="project" value="TreeGrafter"/>
</dbReference>
<evidence type="ECO:0000256" key="4">
    <source>
        <dbReference type="SAM" id="MobiDB-lite"/>
    </source>
</evidence>
<comment type="caution">
    <text evidence="5">The sequence shown here is derived from an EMBL/GenBank/DDBJ whole genome shotgun (WGS) entry which is preliminary data.</text>
</comment>
<feature type="compositionally biased region" description="Low complexity" evidence="4">
    <location>
        <begin position="149"/>
        <end position="177"/>
    </location>
</feature>
<accession>A0A226DPQ0</accession>
<dbReference type="AlphaFoldDB" id="A0A226DPQ0"/>
<gene>
    <name evidence="5" type="ORF">Fcan01_18387</name>
</gene>
<sequence>MKNFRGRIVRVDDNDYFVEDSDSETDSEVGAIYEEDDLQVLFTRPGGPFGLALYTDSDSDSEGGGGGEGDEVSLRGEFSGESSTAESDDISLDDLFIPVTTLSRSRQLATSQTNNHENEAEDVSLEGYFAFGGERRRTVSGRGSGGVLSGSRLAEVRTTSAASSNTSSSGVVENNTTGASPGGATSSLTLSPAAIESLSLGEVGLEQILRRAIAMNEAAIVSRIAAEEARRAEETENATTVGTSSTAEVGGAEVVATASSANSVGGGNGEDKHVVKNGGDEEEDEMRGSAAKRLKVSENDDNDTAPSTTTSDAVPPPSSSSFLTVVGPASESGESGRTPEPEADVTCNPMVSDVEELEENDNVLRGDRIGATTYSERHVIKILMKWVQELPKYSDDGTTIAKEDKTSDDVAAATENPAPVVDKNRFLEPDFEEEMALLWDMSFEPDVMNFLVQQNAFNIIRETLHASCCDRLTEIGLGIMANIISQQSIVEDFSIHDASLKLVEGVVSLAQKMPRVSVLIQVFAVMRRITWFLGNVALVQGWKGLLLSQDFLNCANFILSSSTNALLLGNVIVSLFSILEALSPDLQDKEEDGGQGEGVGGDEGHDDGEESTSSFFGKVLQEKKKDYENYNPFCKTEFVSALCEGLNELLKNPKPRKVQKMTSTHTHENHGPLGDDATDERTLDDMEPQIPEGHVQTAVLNGLSCFVYLYKTPNGKQTIRENYKSVLSFLLNLLRKFGLCTDSTSRSSTLDYFSLGVSLLSFCHKQEDFLVQDAMKVPLDTAAQLMMEEEELRTQVQQKDGISHDSKTFIALVLHEYYASLADNFGQDGITHFKTDLVTASDQNRASSAKKYAQFLDLVDKLVTTRVAKEEEESSKVNLLAEVQETKNA</sequence>
<keyword evidence="6" id="KW-1185">Reference proteome</keyword>
<evidence type="ECO:0000313" key="6">
    <source>
        <dbReference type="Proteomes" id="UP000198287"/>
    </source>
</evidence>
<protein>
    <submittedName>
        <fullName evidence="5">Protein SAAL1</fullName>
    </submittedName>
</protein>
<feature type="region of interest" description="Disordered" evidence="4">
    <location>
        <begin position="140"/>
        <end position="185"/>
    </location>
</feature>
<dbReference type="EMBL" id="LNIX01000014">
    <property type="protein sequence ID" value="OXA46824.1"/>
    <property type="molecule type" value="Genomic_DNA"/>
</dbReference>
<dbReference type="Proteomes" id="UP000198287">
    <property type="component" value="Unassembled WGS sequence"/>
</dbReference>
<comment type="similarity">
    <text evidence="3">Belongs to the SAAL1 family.</text>
</comment>
<dbReference type="PANTHER" id="PTHR23424:SF23">
    <property type="entry name" value="PROTEIN SAAL1"/>
    <property type="match status" value="1"/>
</dbReference>
<evidence type="ECO:0000256" key="3">
    <source>
        <dbReference type="ARBA" id="ARBA00038401"/>
    </source>
</evidence>
<organism evidence="5 6">
    <name type="scientific">Folsomia candida</name>
    <name type="common">Springtail</name>
    <dbReference type="NCBI Taxonomy" id="158441"/>
    <lineage>
        <taxon>Eukaryota</taxon>
        <taxon>Metazoa</taxon>
        <taxon>Ecdysozoa</taxon>
        <taxon>Arthropoda</taxon>
        <taxon>Hexapoda</taxon>
        <taxon>Collembola</taxon>
        <taxon>Entomobryomorpha</taxon>
        <taxon>Isotomoidea</taxon>
        <taxon>Isotomidae</taxon>
        <taxon>Proisotominae</taxon>
        <taxon>Folsomia</taxon>
    </lineage>
</organism>
<reference evidence="5 6" key="1">
    <citation type="submission" date="2015-12" db="EMBL/GenBank/DDBJ databases">
        <title>The genome of Folsomia candida.</title>
        <authorList>
            <person name="Faddeeva A."/>
            <person name="Derks M.F."/>
            <person name="Anvar Y."/>
            <person name="Smit S."/>
            <person name="Van Straalen N."/>
            <person name="Roelofs D."/>
        </authorList>
    </citation>
    <scope>NUCLEOTIDE SEQUENCE [LARGE SCALE GENOMIC DNA]</scope>
    <source>
        <strain evidence="5 6">VU population</strain>
        <tissue evidence="5">Whole body</tissue>
    </source>
</reference>